<protein>
    <submittedName>
        <fullName evidence="1">Uncharacterized protein</fullName>
    </submittedName>
</protein>
<comment type="caution">
    <text evidence="1">The sequence shown here is derived from an EMBL/GenBank/DDBJ whole genome shotgun (WGS) entry which is preliminary data.</text>
</comment>
<organism evidence="1 2">
    <name type="scientific">Mythimna separata</name>
    <name type="common">Oriental armyworm</name>
    <name type="synonym">Pseudaletia separata</name>
    <dbReference type="NCBI Taxonomy" id="271217"/>
    <lineage>
        <taxon>Eukaryota</taxon>
        <taxon>Metazoa</taxon>
        <taxon>Ecdysozoa</taxon>
        <taxon>Arthropoda</taxon>
        <taxon>Hexapoda</taxon>
        <taxon>Insecta</taxon>
        <taxon>Pterygota</taxon>
        <taxon>Neoptera</taxon>
        <taxon>Endopterygota</taxon>
        <taxon>Lepidoptera</taxon>
        <taxon>Glossata</taxon>
        <taxon>Ditrysia</taxon>
        <taxon>Noctuoidea</taxon>
        <taxon>Noctuidae</taxon>
        <taxon>Noctuinae</taxon>
        <taxon>Hadenini</taxon>
        <taxon>Mythimna</taxon>
    </lineage>
</organism>
<sequence length="111" mass="12913">MVCGLRESDATRRLNPTCVRNHRNVFKTRYCTTRVRVKYEIYCSRRFASLDTASHPRAVGHIVSIDCLIRAPSLRNRVRVESVNLSHTRKTRHNSKTITARSHRTGWGFMN</sequence>
<evidence type="ECO:0000313" key="2">
    <source>
        <dbReference type="Proteomes" id="UP001231518"/>
    </source>
</evidence>
<keyword evidence="2" id="KW-1185">Reference proteome</keyword>
<proteinExistence type="predicted"/>
<dbReference type="AlphaFoldDB" id="A0AAD7Y5L9"/>
<dbReference type="EMBL" id="JARGEI010000032">
    <property type="protein sequence ID" value="KAJ8703771.1"/>
    <property type="molecule type" value="Genomic_DNA"/>
</dbReference>
<name>A0AAD7Y5L9_MYTSE</name>
<reference evidence="1" key="1">
    <citation type="submission" date="2023-03" db="EMBL/GenBank/DDBJ databases">
        <title>Chromosome-level genomes of two armyworms, Mythimna separata and Mythimna loreyi, provide insights into the biosynthesis and reception of sex pheromones.</title>
        <authorList>
            <person name="Zhao H."/>
        </authorList>
    </citation>
    <scope>NUCLEOTIDE SEQUENCE</scope>
    <source>
        <strain evidence="1">BeijingLab</strain>
        <tissue evidence="1">Pupa</tissue>
    </source>
</reference>
<dbReference type="Proteomes" id="UP001231518">
    <property type="component" value="Chromosome 31"/>
</dbReference>
<evidence type="ECO:0000313" key="1">
    <source>
        <dbReference type="EMBL" id="KAJ8703771.1"/>
    </source>
</evidence>
<gene>
    <name evidence="1" type="ORF">PYW07_013065</name>
</gene>
<accession>A0AAD7Y5L9</accession>